<keyword evidence="3" id="KW-1185">Reference proteome</keyword>
<dbReference type="RefSeq" id="WP_157304981.1">
    <property type="nucleotide sequence ID" value="NZ_WRXN01000001.1"/>
</dbReference>
<reference evidence="2 3" key="1">
    <citation type="submission" date="2019-12" db="EMBL/GenBank/DDBJ databases">
        <title>Chitinophaga sp. strain ysch24 (GDMCC 1.1355), whole genome shotgun sequence.</title>
        <authorList>
            <person name="Zhang X."/>
        </authorList>
    </citation>
    <scope>NUCLEOTIDE SEQUENCE [LARGE SCALE GENOMIC DNA]</scope>
    <source>
        <strain evidence="3">ysch24</strain>
    </source>
</reference>
<comment type="caution">
    <text evidence="2">The sequence shown here is derived from an EMBL/GenBank/DDBJ whole genome shotgun (WGS) entry which is preliminary data.</text>
</comment>
<evidence type="ECO:0000313" key="3">
    <source>
        <dbReference type="Proteomes" id="UP000461730"/>
    </source>
</evidence>
<organism evidence="2 3">
    <name type="scientific">Chitinophaga tropicalis</name>
    <dbReference type="NCBI Taxonomy" id="2683588"/>
    <lineage>
        <taxon>Bacteria</taxon>
        <taxon>Pseudomonadati</taxon>
        <taxon>Bacteroidota</taxon>
        <taxon>Chitinophagia</taxon>
        <taxon>Chitinophagales</taxon>
        <taxon>Chitinophagaceae</taxon>
        <taxon>Chitinophaga</taxon>
    </lineage>
</organism>
<evidence type="ECO:0000313" key="2">
    <source>
        <dbReference type="EMBL" id="MVT07596.1"/>
    </source>
</evidence>
<keyword evidence="1" id="KW-0732">Signal</keyword>
<protein>
    <submittedName>
        <fullName evidence="2">DUF3108 domain-containing protein</fullName>
    </submittedName>
</protein>
<sequence length="262" mass="30102">MRFILLVFLSLVAIRPVIAQNEFCGISNTSFRAGESITFKVYYNLGRLYVGAGEAVFTCALEKLNGKDVYHVTGDGKTFRTYDWFFKVRDKYESYIDTASLKPYRFVRNVNEGGYKIYNNVSFDHTQHTATSTNGTFKTTPCIQDVISAIYYARNINFDKYKPGDKIPFDMFLDDKIYNIYIRYIAKETVETKFGKFRAIKFAPLLIKGTMFEGGEKMNVWVSDDGNKVPLRVDSPISVGSIKVDMVAYKNLRYPFTSLIRK</sequence>
<dbReference type="InterPro" id="IPR021457">
    <property type="entry name" value="DUF3108"/>
</dbReference>
<gene>
    <name evidence="2" type="ORF">GO493_04930</name>
</gene>
<feature type="signal peptide" evidence="1">
    <location>
        <begin position="1"/>
        <end position="19"/>
    </location>
</feature>
<name>A0A7K1TZW5_9BACT</name>
<feature type="chain" id="PRO_5029725497" evidence="1">
    <location>
        <begin position="20"/>
        <end position="262"/>
    </location>
</feature>
<dbReference type="EMBL" id="WRXN01000001">
    <property type="protein sequence ID" value="MVT07596.1"/>
    <property type="molecule type" value="Genomic_DNA"/>
</dbReference>
<dbReference type="Pfam" id="PF11306">
    <property type="entry name" value="DUF3108"/>
    <property type="match status" value="1"/>
</dbReference>
<proteinExistence type="predicted"/>
<evidence type="ECO:0000256" key="1">
    <source>
        <dbReference type="SAM" id="SignalP"/>
    </source>
</evidence>
<dbReference type="Proteomes" id="UP000461730">
    <property type="component" value="Unassembled WGS sequence"/>
</dbReference>
<accession>A0A7K1TZW5</accession>
<dbReference type="AlphaFoldDB" id="A0A7K1TZW5"/>